<proteinExistence type="predicted"/>
<dbReference type="Proteomes" id="UP000817658">
    <property type="component" value="Chromosome 1"/>
</dbReference>
<dbReference type="AlphaFoldDB" id="Q657V0"/>
<accession>Q657V0</accession>
<dbReference type="SUPFAM" id="SSF57756">
    <property type="entry name" value="Retrovirus zinc finger-like domains"/>
    <property type="match status" value="1"/>
</dbReference>
<dbReference type="InterPro" id="IPR001878">
    <property type="entry name" value="Znf_CCHC"/>
</dbReference>
<evidence type="ECO:0000256" key="1">
    <source>
        <dbReference type="SAM" id="MobiDB-lite"/>
    </source>
</evidence>
<protein>
    <submittedName>
        <fullName evidence="2">Zinc knuckle domain containing protein-like</fullName>
    </submittedName>
</protein>
<dbReference type="PANTHER" id="PTHR33325">
    <property type="entry name" value="ZINC FINGER, CCHC-TYPE-RELATED"/>
    <property type="match status" value="1"/>
</dbReference>
<organism evidence="2">
    <name type="scientific">Oryza sativa subsp. japonica</name>
    <name type="common">Rice</name>
    <dbReference type="NCBI Taxonomy" id="39947"/>
    <lineage>
        <taxon>Eukaryota</taxon>
        <taxon>Viridiplantae</taxon>
        <taxon>Streptophyta</taxon>
        <taxon>Embryophyta</taxon>
        <taxon>Tracheophyta</taxon>
        <taxon>Spermatophyta</taxon>
        <taxon>Magnoliopsida</taxon>
        <taxon>Liliopsida</taxon>
        <taxon>Poales</taxon>
        <taxon>Poaceae</taxon>
        <taxon>BOP clade</taxon>
        <taxon>Oryzoideae</taxon>
        <taxon>Oryzeae</taxon>
        <taxon>Oryzinae</taxon>
        <taxon>Oryza</taxon>
        <taxon>Oryza sativa</taxon>
    </lineage>
</organism>
<gene>
    <name evidence="2" type="ORF">P0475H04.32</name>
</gene>
<dbReference type="PROSITE" id="PS50158">
    <property type="entry name" value="ZF_CCHC"/>
    <property type="match status" value="1"/>
</dbReference>
<reference evidence="2" key="1">
    <citation type="journal article" date="2002" name="Nature">
        <title>The genome sequence and structure of rice chromosome 1.</title>
        <authorList>
            <person name="Sasaki T."/>
            <person name="Matsumoto T."/>
            <person name="Yamamoto K."/>
            <person name="Sakata K."/>
            <person name="Baba T."/>
            <person name="Katayose Y."/>
            <person name="Wu J."/>
            <person name="Niimura Y."/>
            <person name="Cheng Z."/>
            <person name="Nagamura Y."/>
            <person name="Antonio B.A."/>
            <person name="Kanamori H."/>
            <person name="Hosokawa S."/>
            <person name="Masukawa M."/>
            <person name="Arikawa K."/>
            <person name="Chiden Y."/>
            <person name="Hayashi M."/>
            <person name="Okamoto M."/>
            <person name="Ando T."/>
            <person name="Aoki H."/>
            <person name="Arita K."/>
            <person name="Hamada M."/>
            <person name="Harada C."/>
            <person name="Hijishita S."/>
            <person name="Honda M."/>
            <person name="Ichikawa Y."/>
            <person name="Idonuma A."/>
            <person name="Iijima M."/>
            <person name="Ikeda M."/>
            <person name="Ikeno M."/>
            <person name="Itoh S."/>
            <person name="Itoh T."/>
            <person name="Itoh Y."/>
            <person name="Itoh Y."/>
            <person name="Iwabuchi A."/>
            <person name="Kamiya K."/>
            <person name="Karasawa W."/>
            <person name="Katagiri S."/>
            <person name="Kikuta A."/>
            <person name="Kobayashi N."/>
            <person name="Kono I."/>
            <person name="Machita K."/>
            <person name="Maehara T."/>
            <person name="Mizuno H."/>
            <person name="Mizubayashi T."/>
            <person name="Mukai Y."/>
            <person name="Nagasaki H."/>
            <person name="Nakashima M."/>
            <person name="Nakama Y."/>
            <person name="Nakamichi Y."/>
            <person name="Nakamura M."/>
            <person name="Namiki N."/>
            <person name="Negishi M."/>
            <person name="Ohta I."/>
            <person name="Ono N."/>
            <person name="Saji S."/>
            <person name="Sakai K."/>
            <person name="Shibata M."/>
            <person name="Shimokawa T."/>
            <person name="Shomura A."/>
            <person name="Song J."/>
            <person name="Takazaki Y."/>
            <person name="Terasawa K."/>
            <person name="Tsuji K."/>
            <person name="Waki K."/>
            <person name="Yamagata H."/>
            <person name="Yamane H."/>
            <person name="Yoshiki S."/>
            <person name="Yoshihara R."/>
            <person name="Yukawa K."/>
            <person name="Zhong H."/>
            <person name="Iwama H."/>
            <person name="Endo T."/>
            <person name="Ito H."/>
            <person name="Hahn J.H."/>
            <person name="Kim H.I."/>
            <person name="Eun M.Y."/>
            <person name="Yano M."/>
            <person name="Jiang J."/>
            <person name="Gojobori T."/>
        </authorList>
    </citation>
    <scope>NUCLEOTIDE SEQUENCE</scope>
</reference>
<dbReference type="GO" id="GO:0003676">
    <property type="term" value="F:nucleic acid binding"/>
    <property type="evidence" value="ECO:0007669"/>
    <property type="project" value="InterPro"/>
</dbReference>
<sequence>MAHVAGEFVALHPMRDRRSQRQELLDMGTRYQIMLGAKKLLNCIQDPTIATSAGGVNNLPTSAEKNQALHFLRHHLNTTLKNEYMTEEDPKVLWDSLKDRYGHQVKALLPKAKREWLHLRFQDYKSVEQYNSVLHRIVTCLKLCGEKITDADMIDKTLSTFHANHVNIQRQYCQAKYEKYSELVFVLMEAQGEDETLVENHTSRPTGSSAAPEANASSFKKGKNQNNQNKGKNFWKNGGKVNKMSFKKKGNQNSKSKKGSTSGEYGKQDQVCFKCGTRGHWSRICRTPNHLIELYQEKHRKKKSEHESHFTVEIQNSEEKMAAMHIDKKVDEKAVVAMHIDDKMEQNAADAELKLSDDLMDYDQLYGDI</sequence>
<evidence type="ECO:0000313" key="2">
    <source>
        <dbReference type="EMBL" id="BAD44910.1"/>
    </source>
</evidence>
<dbReference type="Gene3D" id="4.10.60.10">
    <property type="entry name" value="Zinc finger, CCHC-type"/>
    <property type="match status" value="1"/>
</dbReference>
<feature type="compositionally biased region" description="Low complexity" evidence="1">
    <location>
        <begin position="224"/>
        <end position="243"/>
    </location>
</feature>
<dbReference type="Pfam" id="PF00098">
    <property type="entry name" value="zf-CCHC"/>
    <property type="match status" value="1"/>
</dbReference>
<feature type="compositionally biased region" description="Basic residues" evidence="1">
    <location>
        <begin position="245"/>
        <end position="258"/>
    </location>
</feature>
<dbReference type="PANTHER" id="PTHR33325:SF11">
    <property type="entry name" value="COLD SHOCK DOMAIN-CONTAINING PROTEIN 4-LIKE"/>
    <property type="match status" value="1"/>
</dbReference>
<dbReference type="SMART" id="SM00343">
    <property type="entry name" value="ZnF_C2HC"/>
    <property type="match status" value="1"/>
</dbReference>
<feature type="region of interest" description="Disordered" evidence="1">
    <location>
        <begin position="198"/>
        <end position="266"/>
    </location>
</feature>
<dbReference type="InterPro" id="IPR036875">
    <property type="entry name" value="Znf_CCHC_sf"/>
</dbReference>
<feature type="compositionally biased region" description="Polar residues" evidence="1">
    <location>
        <begin position="199"/>
        <end position="209"/>
    </location>
</feature>
<dbReference type="Pfam" id="PF14223">
    <property type="entry name" value="Retrotran_gag_2"/>
    <property type="match status" value="1"/>
</dbReference>
<dbReference type="GO" id="GO:0008270">
    <property type="term" value="F:zinc ion binding"/>
    <property type="evidence" value="ECO:0007669"/>
    <property type="project" value="InterPro"/>
</dbReference>
<dbReference type="EMBL" id="AP002871">
    <property type="protein sequence ID" value="BAD44910.1"/>
    <property type="molecule type" value="Genomic_DNA"/>
</dbReference>
<name>Q657V0_ORYSJ</name>